<dbReference type="PANTHER" id="PTHR12128">
    <property type="entry name" value="DIHYDRODIPICOLINATE SYNTHASE"/>
    <property type="match status" value="1"/>
</dbReference>
<protein>
    <submittedName>
        <fullName evidence="4">Dihydrodipicolinate synthase family protein</fullName>
    </submittedName>
</protein>
<dbReference type="CDD" id="cd00408">
    <property type="entry name" value="DHDPS-like"/>
    <property type="match status" value="1"/>
</dbReference>
<evidence type="ECO:0000313" key="4">
    <source>
        <dbReference type="EMBL" id="GAA5185290.1"/>
    </source>
</evidence>
<dbReference type="RefSeq" id="WP_345629794.1">
    <property type="nucleotide sequence ID" value="NZ_BAABJQ010000007.1"/>
</dbReference>
<sequence length="308" mass="32351">MSTSESRVRVRGLVPILATPFDATGALDVAGLRRLVQFELEAGVDGLAVFGLASEGFALTAPERTTILTQTRELAGPDLPLVAGVNATSTDTALELALAACDGGADALMVLPPYLAKPSGAQLVDFYATIAERTGLHVMVQDAPATTGVTMPVSAIVELSKLPGVDSVKVEAQPTAPKVGEVTAAVDGMFDVLGGQNSLFLLEEYARGAVGTMPACEFSDLLAPILADWHAGHQVRAHQAFNLLLPLIRFGLQPRLAWAVHKEVLVRRGIIDCARVRVPAAALDDGSRAALDLILRLVPLPSWQGVRG</sequence>
<dbReference type="EMBL" id="BAABJQ010000007">
    <property type="protein sequence ID" value="GAA5185290.1"/>
    <property type="molecule type" value="Genomic_DNA"/>
</dbReference>
<name>A0ABP9RT77_9ACTN</name>
<dbReference type="Gene3D" id="3.20.20.70">
    <property type="entry name" value="Aldolase class I"/>
    <property type="match status" value="1"/>
</dbReference>
<dbReference type="PRINTS" id="PR00146">
    <property type="entry name" value="DHPICSNTHASE"/>
</dbReference>
<gene>
    <name evidence="4" type="ORF">GCM10023322_28850</name>
</gene>
<dbReference type="SMART" id="SM01130">
    <property type="entry name" value="DHDPS"/>
    <property type="match status" value="1"/>
</dbReference>
<organism evidence="4 5">
    <name type="scientific">Rugosimonospora acidiphila</name>
    <dbReference type="NCBI Taxonomy" id="556531"/>
    <lineage>
        <taxon>Bacteria</taxon>
        <taxon>Bacillati</taxon>
        <taxon>Actinomycetota</taxon>
        <taxon>Actinomycetes</taxon>
        <taxon>Micromonosporales</taxon>
        <taxon>Micromonosporaceae</taxon>
        <taxon>Rugosimonospora</taxon>
    </lineage>
</organism>
<keyword evidence="5" id="KW-1185">Reference proteome</keyword>
<dbReference type="InterPro" id="IPR013785">
    <property type="entry name" value="Aldolase_TIM"/>
</dbReference>
<dbReference type="SUPFAM" id="SSF51569">
    <property type="entry name" value="Aldolase"/>
    <property type="match status" value="1"/>
</dbReference>
<accession>A0ABP9RT77</accession>
<evidence type="ECO:0000256" key="2">
    <source>
        <dbReference type="ARBA" id="ARBA00023239"/>
    </source>
</evidence>
<reference evidence="5" key="1">
    <citation type="journal article" date="2019" name="Int. J. Syst. Evol. Microbiol.">
        <title>The Global Catalogue of Microorganisms (GCM) 10K type strain sequencing project: providing services to taxonomists for standard genome sequencing and annotation.</title>
        <authorList>
            <consortium name="The Broad Institute Genomics Platform"/>
            <consortium name="The Broad Institute Genome Sequencing Center for Infectious Disease"/>
            <person name="Wu L."/>
            <person name="Ma J."/>
        </authorList>
    </citation>
    <scope>NUCLEOTIDE SEQUENCE [LARGE SCALE GENOMIC DNA]</scope>
    <source>
        <strain evidence="5">JCM 18304</strain>
    </source>
</reference>
<keyword evidence="2 3" id="KW-0456">Lyase</keyword>
<dbReference type="PANTHER" id="PTHR12128:SF66">
    <property type="entry name" value="4-HYDROXY-2-OXOGLUTARATE ALDOLASE, MITOCHONDRIAL"/>
    <property type="match status" value="1"/>
</dbReference>
<dbReference type="PIRSF" id="PIRSF001365">
    <property type="entry name" value="DHDPS"/>
    <property type="match status" value="1"/>
</dbReference>
<evidence type="ECO:0000256" key="3">
    <source>
        <dbReference type="PIRNR" id="PIRNR001365"/>
    </source>
</evidence>
<dbReference type="Pfam" id="PF00701">
    <property type="entry name" value="DHDPS"/>
    <property type="match status" value="1"/>
</dbReference>
<dbReference type="Proteomes" id="UP001501570">
    <property type="component" value="Unassembled WGS sequence"/>
</dbReference>
<evidence type="ECO:0000313" key="5">
    <source>
        <dbReference type="Proteomes" id="UP001501570"/>
    </source>
</evidence>
<dbReference type="InterPro" id="IPR002220">
    <property type="entry name" value="DapA-like"/>
</dbReference>
<proteinExistence type="inferred from homology"/>
<comment type="similarity">
    <text evidence="1 3">Belongs to the DapA family.</text>
</comment>
<comment type="caution">
    <text evidence="4">The sequence shown here is derived from an EMBL/GenBank/DDBJ whole genome shotgun (WGS) entry which is preliminary data.</text>
</comment>
<evidence type="ECO:0000256" key="1">
    <source>
        <dbReference type="ARBA" id="ARBA00007592"/>
    </source>
</evidence>